<dbReference type="Gene3D" id="3.40.50.720">
    <property type="entry name" value="NAD(P)-binding Rossmann-like Domain"/>
    <property type="match status" value="1"/>
</dbReference>
<organism evidence="2 3">
    <name type="scientific">Sporichthya brevicatena</name>
    <dbReference type="NCBI Taxonomy" id="171442"/>
    <lineage>
        <taxon>Bacteria</taxon>
        <taxon>Bacillati</taxon>
        <taxon>Actinomycetota</taxon>
        <taxon>Actinomycetes</taxon>
        <taxon>Sporichthyales</taxon>
        <taxon>Sporichthyaceae</taxon>
        <taxon>Sporichthya</taxon>
    </lineage>
</organism>
<dbReference type="InterPro" id="IPR036291">
    <property type="entry name" value="NAD(P)-bd_dom_sf"/>
</dbReference>
<evidence type="ECO:0000259" key="1">
    <source>
        <dbReference type="Pfam" id="PF01370"/>
    </source>
</evidence>
<name>A0ABN1GQU1_9ACTN</name>
<proteinExistence type="predicted"/>
<keyword evidence="3" id="KW-1185">Reference proteome</keyword>
<dbReference type="Proteomes" id="UP001500957">
    <property type="component" value="Unassembled WGS sequence"/>
</dbReference>
<dbReference type="SUPFAM" id="SSF51735">
    <property type="entry name" value="NAD(P)-binding Rossmann-fold domains"/>
    <property type="match status" value="1"/>
</dbReference>
<accession>A0ABN1GQU1</accession>
<dbReference type="InterPro" id="IPR050177">
    <property type="entry name" value="Lipid_A_modif_metabolic_enz"/>
</dbReference>
<protein>
    <recommendedName>
        <fullName evidence="1">NAD-dependent epimerase/dehydratase domain-containing protein</fullName>
    </recommendedName>
</protein>
<sequence length="466" mass="49752">MRVLVTGASGAFGAPLCEALVAGGVEVLGMARRRPADFPAGAEFVTGDIQDADAVDAAVAKVDRVVHLAWFMGVAKDREAAERINLGGTRNVIAAARRHGTEKLIFSSSVTAYGVTPGHGPYREDDERRPDPELQYAHHKMVVEDELLASGVPLAMVRPNIVIGRSVSSMSVAVLATPVLVGVRGEENPFQFVHQDDVMRFLYAVTTGERTGLVNLADSGTVSLERVGEILGRRVVRFPAGMLGRSMDVMFRLGLSDVDSVALDMLQEFPVADTTALREQWGFRTTWSMEDALRDTRRAIAGVNVLGTRSVRRRDAPVLPPVGGAPGSAANLAPAVVRTVSDVLPPSPFRDDLLARGGGGWAQRRSHDRRLVAVWAQREAALLLGPRPGTDDPQVAVGRVHQLGDLLVDLVALATDEPAALPQLRAVAEALERAVPALAGAVDREPWTASLGELVAAVRTGPTAWQ</sequence>
<evidence type="ECO:0000313" key="3">
    <source>
        <dbReference type="Proteomes" id="UP001500957"/>
    </source>
</evidence>
<dbReference type="Pfam" id="PF01370">
    <property type="entry name" value="Epimerase"/>
    <property type="match status" value="1"/>
</dbReference>
<dbReference type="InterPro" id="IPR001509">
    <property type="entry name" value="Epimerase_deHydtase"/>
</dbReference>
<dbReference type="PANTHER" id="PTHR43245">
    <property type="entry name" value="BIFUNCTIONAL POLYMYXIN RESISTANCE PROTEIN ARNA"/>
    <property type="match status" value="1"/>
</dbReference>
<comment type="caution">
    <text evidence="2">The sequence shown here is derived from an EMBL/GenBank/DDBJ whole genome shotgun (WGS) entry which is preliminary data.</text>
</comment>
<dbReference type="EMBL" id="BAAAHE010000014">
    <property type="protein sequence ID" value="GAA0616798.1"/>
    <property type="molecule type" value="Genomic_DNA"/>
</dbReference>
<reference evidence="2 3" key="1">
    <citation type="journal article" date="2019" name="Int. J. Syst. Evol. Microbiol.">
        <title>The Global Catalogue of Microorganisms (GCM) 10K type strain sequencing project: providing services to taxonomists for standard genome sequencing and annotation.</title>
        <authorList>
            <consortium name="The Broad Institute Genomics Platform"/>
            <consortium name="The Broad Institute Genome Sequencing Center for Infectious Disease"/>
            <person name="Wu L."/>
            <person name="Ma J."/>
        </authorList>
    </citation>
    <scope>NUCLEOTIDE SEQUENCE [LARGE SCALE GENOMIC DNA]</scope>
    <source>
        <strain evidence="2 3">JCM 10671</strain>
    </source>
</reference>
<evidence type="ECO:0000313" key="2">
    <source>
        <dbReference type="EMBL" id="GAA0616798.1"/>
    </source>
</evidence>
<dbReference type="RefSeq" id="WP_344603924.1">
    <property type="nucleotide sequence ID" value="NZ_BAAAHE010000014.1"/>
</dbReference>
<feature type="domain" description="NAD-dependent epimerase/dehydratase" evidence="1">
    <location>
        <begin position="3"/>
        <end position="207"/>
    </location>
</feature>
<gene>
    <name evidence="2" type="ORF">GCM10009547_18630</name>
</gene>